<gene>
    <name evidence="1" type="ORF">L1049_009786</name>
</gene>
<evidence type="ECO:0000313" key="2">
    <source>
        <dbReference type="Proteomes" id="UP001415857"/>
    </source>
</evidence>
<dbReference type="Proteomes" id="UP001415857">
    <property type="component" value="Unassembled WGS sequence"/>
</dbReference>
<dbReference type="AlphaFoldDB" id="A0AAP0R6F8"/>
<proteinExistence type="predicted"/>
<dbReference type="EMBL" id="JBBPBK010000016">
    <property type="protein sequence ID" value="KAK9267361.1"/>
    <property type="molecule type" value="Genomic_DNA"/>
</dbReference>
<sequence>MQNLMLSTLNKAQQKKKALNCQKRCSKLKAILSPTQGPKTTTLLHLEASYITPTILPKKKKMQYKASSITNKVTEDMAANTPVKIGTRGTVGSLVMREIDYFSKLEIDRHGNPQKPQAQIVGHGFQQ</sequence>
<dbReference type="PANTHER" id="PTHR35131">
    <property type="entry name" value="EXPRESSED PROTEIN"/>
    <property type="match status" value="1"/>
</dbReference>
<keyword evidence="2" id="KW-1185">Reference proteome</keyword>
<dbReference type="PANTHER" id="PTHR35131:SF1">
    <property type="entry name" value="EXPRESSED PROTEIN"/>
    <property type="match status" value="1"/>
</dbReference>
<comment type="caution">
    <text evidence="1">The sequence shown here is derived from an EMBL/GenBank/DDBJ whole genome shotgun (WGS) entry which is preliminary data.</text>
</comment>
<reference evidence="1 2" key="1">
    <citation type="journal article" date="2024" name="Plant J.">
        <title>Genome sequences and population genomics reveal climatic adaptation and genomic divergence between two closely related sweetgum species.</title>
        <authorList>
            <person name="Xu W.Q."/>
            <person name="Ren C.Q."/>
            <person name="Zhang X.Y."/>
            <person name="Comes H.P."/>
            <person name="Liu X.H."/>
            <person name="Li Y.G."/>
            <person name="Kettle C.J."/>
            <person name="Jalonen R."/>
            <person name="Gaisberger H."/>
            <person name="Ma Y.Z."/>
            <person name="Qiu Y.X."/>
        </authorList>
    </citation>
    <scope>NUCLEOTIDE SEQUENCE [LARGE SCALE GENOMIC DNA]</scope>
    <source>
        <strain evidence="1">Hangzhou</strain>
    </source>
</reference>
<protein>
    <submittedName>
        <fullName evidence="1">Uncharacterized protein</fullName>
    </submittedName>
</protein>
<evidence type="ECO:0000313" key="1">
    <source>
        <dbReference type="EMBL" id="KAK9267361.1"/>
    </source>
</evidence>
<name>A0AAP0R6F8_LIQFO</name>
<organism evidence="1 2">
    <name type="scientific">Liquidambar formosana</name>
    <name type="common">Formosan gum</name>
    <dbReference type="NCBI Taxonomy" id="63359"/>
    <lineage>
        <taxon>Eukaryota</taxon>
        <taxon>Viridiplantae</taxon>
        <taxon>Streptophyta</taxon>
        <taxon>Embryophyta</taxon>
        <taxon>Tracheophyta</taxon>
        <taxon>Spermatophyta</taxon>
        <taxon>Magnoliopsida</taxon>
        <taxon>eudicotyledons</taxon>
        <taxon>Gunneridae</taxon>
        <taxon>Pentapetalae</taxon>
        <taxon>Saxifragales</taxon>
        <taxon>Altingiaceae</taxon>
        <taxon>Liquidambar</taxon>
    </lineage>
</organism>
<accession>A0AAP0R6F8</accession>